<dbReference type="InterPro" id="IPR016181">
    <property type="entry name" value="Acyl_CoA_acyltransferase"/>
</dbReference>
<dbReference type="InterPro" id="IPR000182">
    <property type="entry name" value="GNAT_dom"/>
</dbReference>
<name>A0A7C5QVU0_9PROT</name>
<dbReference type="PANTHER" id="PTHR41368:SF1">
    <property type="entry name" value="PROTEIN YGHO"/>
    <property type="match status" value="1"/>
</dbReference>
<gene>
    <name evidence="2" type="ORF">ENJ42_03805</name>
</gene>
<dbReference type="GO" id="GO:0016747">
    <property type="term" value="F:acyltransferase activity, transferring groups other than amino-acyl groups"/>
    <property type="evidence" value="ECO:0007669"/>
    <property type="project" value="InterPro"/>
</dbReference>
<comment type="caution">
    <text evidence="2">The sequence shown here is derived from an EMBL/GenBank/DDBJ whole genome shotgun (WGS) entry which is preliminary data.</text>
</comment>
<dbReference type="PANTHER" id="PTHR41368">
    <property type="entry name" value="PROTEIN YGHO"/>
    <property type="match status" value="1"/>
</dbReference>
<dbReference type="EMBL" id="DRMJ01000189">
    <property type="protein sequence ID" value="HHL42718.1"/>
    <property type="molecule type" value="Genomic_DNA"/>
</dbReference>
<sequence>MNTNNVDITAVDSQAALKQFLAFPYDLYRNEPHWVAPLRFERAAQINPAKNPGLDGLTIQHFLARRGGEIVGRISAIKNQNHLDIYQDGAGHFGYFDAVNDEVVKTALLKRVEDWLLEQGLTKMVGPFNASINEEMGVLIDGFDTPPVLMMPFGRPDYQTTFESNGFTKAVDVFAYWTDMHAGYPRPKIDTTMTNYVKNDPDIVLRPMRMNGFMDEVKLAMSIFNDAWSENWGFIPFSDAQIKHMANELKPLIIKDFFWVCEYKGKPAAFILMVPNINEAIDDLDGKLLPFGWAKLIHRLKIKGLKTARIPLMGVRKEYQRSRAGLAMAASLSEKVFEMGRKRGFTHVEMSWILEDNKSMIRIIEQAQGVAYKTYRMYEKTIA</sequence>
<dbReference type="PROSITE" id="PS51186">
    <property type="entry name" value="GNAT"/>
    <property type="match status" value="1"/>
</dbReference>
<dbReference type="Proteomes" id="UP000885830">
    <property type="component" value="Unassembled WGS sequence"/>
</dbReference>
<accession>A0A7C5QVU0</accession>
<feature type="domain" description="N-acetyltransferase" evidence="1">
    <location>
        <begin position="203"/>
        <end position="383"/>
    </location>
</feature>
<evidence type="ECO:0000259" key="1">
    <source>
        <dbReference type="PROSITE" id="PS51186"/>
    </source>
</evidence>
<dbReference type="AlphaFoldDB" id="A0A7C5QVU0"/>
<organism evidence="2">
    <name type="scientific">Hellea balneolensis</name>
    <dbReference type="NCBI Taxonomy" id="287478"/>
    <lineage>
        <taxon>Bacteria</taxon>
        <taxon>Pseudomonadati</taxon>
        <taxon>Pseudomonadota</taxon>
        <taxon>Alphaproteobacteria</taxon>
        <taxon>Maricaulales</taxon>
        <taxon>Robiginitomaculaceae</taxon>
        <taxon>Hellea</taxon>
    </lineage>
</organism>
<evidence type="ECO:0000313" key="2">
    <source>
        <dbReference type="EMBL" id="HHL42718.1"/>
    </source>
</evidence>
<reference evidence="2" key="1">
    <citation type="journal article" date="2020" name="mSystems">
        <title>Genome- and Community-Level Interaction Insights into Carbon Utilization and Element Cycling Functions of Hydrothermarchaeota in Hydrothermal Sediment.</title>
        <authorList>
            <person name="Zhou Z."/>
            <person name="Liu Y."/>
            <person name="Xu W."/>
            <person name="Pan J."/>
            <person name="Luo Z.H."/>
            <person name="Li M."/>
        </authorList>
    </citation>
    <scope>NUCLEOTIDE SEQUENCE [LARGE SCALE GENOMIC DNA]</scope>
    <source>
        <strain evidence="2">HyVt-485</strain>
    </source>
</reference>
<proteinExistence type="predicted"/>
<protein>
    <recommendedName>
        <fullName evidence="1">N-acetyltransferase domain-containing protein</fullName>
    </recommendedName>
</protein>
<dbReference type="Gene3D" id="3.40.630.30">
    <property type="match status" value="1"/>
</dbReference>
<dbReference type="InterPro" id="IPR039968">
    <property type="entry name" value="BcerS-like"/>
</dbReference>
<dbReference type="SUPFAM" id="SSF55729">
    <property type="entry name" value="Acyl-CoA N-acyltransferases (Nat)"/>
    <property type="match status" value="1"/>
</dbReference>